<proteinExistence type="predicted"/>
<evidence type="ECO:0000313" key="2">
    <source>
        <dbReference type="Proteomes" id="UP001396334"/>
    </source>
</evidence>
<protein>
    <submittedName>
        <fullName evidence="1">Uncharacterized protein</fullName>
    </submittedName>
</protein>
<sequence length="124" mass="13573">MAIKVVSCDNVNDRWEDPRSCALGMSCDTSDRQVLGTRIFKFTVAGVVKDGRVGCGGVLYAASGIIRGMFSGLKIWSDLNLAALFTIKSELKLFSVTMWAGGQIGRRRDGVLVSKRWAVETRIL</sequence>
<organism evidence="1 2">
    <name type="scientific">Hibiscus sabdariffa</name>
    <name type="common">roselle</name>
    <dbReference type="NCBI Taxonomy" id="183260"/>
    <lineage>
        <taxon>Eukaryota</taxon>
        <taxon>Viridiplantae</taxon>
        <taxon>Streptophyta</taxon>
        <taxon>Embryophyta</taxon>
        <taxon>Tracheophyta</taxon>
        <taxon>Spermatophyta</taxon>
        <taxon>Magnoliopsida</taxon>
        <taxon>eudicotyledons</taxon>
        <taxon>Gunneridae</taxon>
        <taxon>Pentapetalae</taxon>
        <taxon>rosids</taxon>
        <taxon>malvids</taxon>
        <taxon>Malvales</taxon>
        <taxon>Malvaceae</taxon>
        <taxon>Malvoideae</taxon>
        <taxon>Hibiscus</taxon>
    </lineage>
</organism>
<dbReference type="EMBL" id="JBBPBN010002037">
    <property type="protein sequence ID" value="KAK8476848.1"/>
    <property type="molecule type" value="Genomic_DNA"/>
</dbReference>
<gene>
    <name evidence="1" type="ORF">V6N11_047394</name>
</gene>
<keyword evidence="2" id="KW-1185">Reference proteome</keyword>
<reference evidence="1 2" key="1">
    <citation type="journal article" date="2024" name="G3 (Bethesda)">
        <title>Genome assembly of Hibiscus sabdariffa L. provides insights into metabolisms of medicinal natural products.</title>
        <authorList>
            <person name="Kim T."/>
        </authorList>
    </citation>
    <scope>NUCLEOTIDE SEQUENCE [LARGE SCALE GENOMIC DNA]</scope>
    <source>
        <strain evidence="1">TK-2024</strain>
        <tissue evidence="1">Old leaves</tissue>
    </source>
</reference>
<comment type="caution">
    <text evidence="1">The sequence shown here is derived from an EMBL/GenBank/DDBJ whole genome shotgun (WGS) entry which is preliminary data.</text>
</comment>
<evidence type="ECO:0000313" key="1">
    <source>
        <dbReference type="EMBL" id="KAK8476848.1"/>
    </source>
</evidence>
<accession>A0ABR1Z9Z4</accession>
<dbReference type="Proteomes" id="UP001396334">
    <property type="component" value="Unassembled WGS sequence"/>
</dbReference>
<name>A0ABR1Z9Z4_9ROSI</name>